<dbReference type="Gene3D" id="3.40.50.720">
    <property type="entry name" value="NAD(P)-binding Rossmann-like Domain"/>
    <property type="match status" value="1"/>
</dbReference>
<dbReference type="Proteomes" id="UP000192247">
    <property type="component" value="Unassembled WGS sequence"/>
</dbReference>
<keyword evidence="6 9" id="KW-0443">Lipid metabolism</keyword>
<name>A0A1V9X3C6_9ACAR</name>
<dbReference type="InterPro" id="IPR036291">
    <property type="entry name" value="NAD(P)-bd_dom_sf"/>
</dbReference>
<keyword evidence="4" id="KW-0812">Transmembrane</keyword>
<dbReference type="CDD" id="cd09071">
    <property type="entry name" value="FAR_C"/>
    <property type="match status" value="1"/>
</dbReference>
<organism evidence="12 13">
    <name type="scientific">Tropilaelaps mercedesae</name>
    <dbReference type="NCBI Taxonomy" id="418985"/>
    <lineage>
        <taxon>Eukaryota</taxon>
        <taxon>Metazoa</taxon>
        <taxon>Ecdysozoa</taxon>
        <taxon>Arthropoda</taxon>
        <taxon>Chelicerata</taxon>
        <taxon>Arachnida</taxon>
        <taxon>Acari</taxon>
        <taxon>Parasitiformes</taxon>
        <taxon>Mesostigmata</taxon>
        <taxon>Gamasina</taxon>
        <taxon>Dermanyssoidea</taxon>
        <taxon>Laelapidae</taxon>
        <taxon>Tropilaelaps</taxon>
    </lineage>
</organism>
<evidence type="ECO:0000313" key="12">
    <source>
        <dbReference type="EMBL" id="OQR67994.1"/>
    </source>
</evidence>
<evidence type="ECO:0000256" key="1">
    <source>
        <dbReference type="ARBA" id="ARBA00004141"/>
    </source>
</evidence>
<dbReference type="GO" id="GO:0102965">
    <property type="term" value="F:alcohol-forming long-chain fatty acyl-CoA reductase activity"/>
    <property type="evidence" value="ECO:0007669"/>
    <property type="project" value="UniProtKB-EC"/>
</dbReference>
<keyword evidence="7" id="KW-0472">Membrane</keyword>
<feature type="domain" description="Thioester reductase (TE)" evidence="11">
    <location>
        <begin position="26"/>
        <end position="295"/>
    </location>
</feature>
<evidence type="ECO:0000256" key="4">
    <source>
        <dbReference type="ARBA" id="ARBA00022692"/>
    </source>
</evidence>
<evidence type="ECO:0000256" key="9">
    <source>
        <dbReference type="RuleBase" id="RU363097"/>
    </source>
</evidence>
<dbReference type="STRING" id="418985.A0A1V9X3C6"/>
<keyword evidence="9" id="KW-0521">NADP</keyword>
<dbReference type="PANTHER" id="PTHR11011">
    <property type="entry name" value="MALE STERILITY PROTEIN 2-RELATED"/>
    <property type="match status" value="1"/>
</dbReference>
<dbReference type="EC" id="1.2.1.84" evidence="9"/>
<dbReference type="Pfam" id="PF07993">
    <property type="entry name" value="NAD_binding_4"/>
    <property type="match status" value="1"/>
</dbReference>
<dbReference type="OrthoDB" id="429813at2759"/>
<keyword evidence="13" id="KW-1185">Reference proteome</keyword>
<keyword evidence="5" id="KW-1133">Transmembrane helix</keyword>
<dbReference type="GO" id="GO:0035336">
    <property type="term" value="P:long-chain fatty-acyl-CoA metabolic process"/>
    <property type="evidence" value="ECO:0007669"/>
    <property type="project" value="TreeGrafter"/>
</dbReference>
<dbReference type="InterPro" id="IPR033640">
    <property type="entry name" value="FAR_C"/>
</dbReference>
<dbReference type="InParanoid" id="A0A1V9X3C6"/>
<evidence type="ECO:0000256" key="6">
    <source>
        <dbReference type="ARBA" id="ARBA00023098"/>
    </source>
</evidence>
<accession>A0A1V9X3C6</accession>
<dbReference type="FunCoup" id="A0A1V9X3C6">
    <property type="interactions" value="253"/>
</dbReference>
<evidence type="ECO:0000256" key="2">
    <source>
        <dbReference type="ARBA" id="ARBA00005928"/>
    </source>
</evidence>
<dbReference type="InterPro" id="IPR026055">
    <property type="entry name" value="FAR"/>
</dbReference>
<evidence type="ECO:0000259" key="10">
    <source>
        <dbReference type="Pfam" id="PF03015"/>
    </source>
</evidence>
<dbReference type="GO" id="GO:0005777">
    <property type="term" value="C:peroxisome"/>
    <property type="evidence" value="ECO:0007669"/>
    <property type="project" value="TreeGrafter"/>
</dbReference>
<dbReference type="Pfam" id="PF03015">
    <property type="entry name" value="Sterile"/>
    <property type="match status" value="1"/>
</dbReference>
<dbReference type="CDD" id="cd05236">
    <property type="entry name" value="FAR-N_SDR_e"/>
    <property type="match status" value="1"/>
</dbReference>
<keyword evidence="3 9" id="KW-0444">Lipid biosynthesis</keyword>
<dbReference type="GO" id="GO:0080019">
    <property type="term" value="F:alcohol-forming very long-chain fatty acyl-CoA reductase activity"/>
    <property type="evidence" value="ECO:0007669"/>
    <property type="project" value="InterPro"/>
</dbReference>
<comment type="subcellular location">
    <subcellularLocation>
        <location evidence="1">Membrane</location>
        <topology evidence="1">Multi-pass membrane protein</topology>
    </subcellularLocation>
</comment>
<gene>
    <name evidence="12" type="ORF">BIW11_13186</name>
</gene>
<comment type="catalytic activity">
    <reaction evidence="8 9">
        <text>a long-chain fatty acyl-CoA + 2 NADPH + 2 H(+) = a long-chain primary fatty alcohol + 2 NADP(+) + CoA</text>
        <dbReference type="Rhea" id="RHEA:52716"/>
        <dbReference type="ChEBI" id="CHEBI:15378"/>
        <dbReference type="ChEBI" id="CHEBI:57287"/>
        <dbReference type="ChEBI" id="CHEBI:57783"/>
        <dbReference type="ChEBI" id="CHEBI:58349"/>
        <dbReference type="ChEBI" id="CHEBI:77396"/>
        <dbReference type="ChEBI" id="CHEBI:83139"/>
        <dbReference type="EC" id="1.2.1.84"/>
    </reaction>
</comment>
<dbReference type="EMBL" id="MNPL01026418">
    <property type="protein sequence ID" value="OQR67994.1"/>
    <property type="molecule type" value="Genomic_DNA"/>
</dbReference>
<comment type="caution">
    <text evidence="12">The sequence shown here is derived from an EMBL/GenBank/DDBJ whole genome shotgun (WGS) entry which is preliminary data.</text>
</comment>
<dbReference type="SUPFAM" id="SSF51735">
    <property type="entry name" value="NAD(P)-binding Rossmann-fold domains"/>
    <property type="match status" value="1"/>
</dbReference>
<evidence type="ECO:0000313" key="13">
    <source>
        <dbReference type="Proteomes" id="UP000192247"/>
    </source>
</evidence>
<evidence type="ECO:0000256" key="3">
    <source>
        <dbReference type="ARBA" id="ARBA00022516"/>
    </source>
</evidence>
<evidence type="ECO:0000256" key="5">
    <source>
        <dbReference type="ARBA" id="ARBA00022989"/>
    </source>
</evidence>
<dbReference type="GO" id="GO:0016020">
    <property type="term" value="C:membrane"/>
    <property type="evidence" value="ECO:0007669"/>
    <property type="project" value="UniProtKB-SubCell"/>
</dbReference>
<evidence type="ECO:0000256" key="7">
    <source>
        <dbReference type="ARBA" id="ARBA00023136"/>
    </source>
</evidence>
<evidence type="ECO:0000256" key="8">
    <source>
        <dbReference type="ARBA" id="ARBA00052530"/>
    </source>
</evidence>
<comment type="function">
    <text evidence="9">Catalyzes the reduction of fatty acyl-CoA to fatty alcohols.</text>
</comment>
<feature type="domain" description="Fatty acyl-CoA reductase C-terminal" evidence="10">
    <location>
        <begin position="364"/>
        <end position="455"/>
    </location>
</feature>
<proteinExistence type="inferred from homology"/>
<dbReference type="FunFam" id="3.40.50.720:FF:000143">
    <property type="entry name" value="Fatty acyl-CoA reductase"/>
    <property type="match status" value="1"/>
</dbReference>
<reference evidence="12 13" key="1">
    <citation type="journal article" date="2017" name="Gigascience">
        <title>Draft genome of the honey bee ectoparasitic mite, Tropilaelaps mercedesae, is shaped by the parasitic life history.</title>
        <authorList>
            <person name="Dong X."/>
            <person name="Armstrong S.D."/>
            <person name="Xia D."/>
            <person name="Makepeace B.L."/>
            <person name="Darby A.C."/>
            <person name="Kadowaki T."/>
        </authorList>
    </citation>
    <scope>NUCLEOTIDE SEQUENCE [LARGE SCALE GENOMIC DNA]</scope>
    <source>
        <strain evidence="12">Wuxi-XJTLU</strain>
    </source>
</reference>
<dbReference type="AlphaFoldDB" id="A0A1V9X3C6"/>
<sequence>MSNSTPSHNVRKASISDFFAGQNVFITGISGFLGKVLVEKLLRSCPKVSTIFVLIREKKGTPAPERLTSILEEKLFEPLRQSNPSCFKKVKFISGDLLKNEIILHGEDLQMLREETDIVIHSAASVRFSEPLRNSVEMNLRATLKVLDLAVSMKNLKSFVHVSTAYSNCQMNRIEEKIYPCDVEPRQMMCLCDWMTDDLLEHLCPKLLKDRPNTYTFTKALAENLVAEYADKIPIAIVRPSIITGAAVEPVPGWVDNYNGPNGLLIALGTGVLTTLYTQLDCVADLIPVDFVANTVLAAAHRTLDGFRVYNCTSGTQNPIKWREFMEQSIDFPHRYPTTSIVRYPHPRITSHKLLHQARLFLQHYVPAHMIDAILRCAGKKPVLSRLYERLANSMGLLEFFATNEWRFQNEHTRQLFDKLTEADQKEFNFSVDNINWASYVHNYCLGIRQFILKEDINNLDQAKRHLNRMKYINYVTNVVLVVGAWKALCAVLPCSEMTGIC</sequence>
<dbReference type="InterPro" id="IPR013120">
    <property type="entry name" value="FAR_NAD-bd"/>
</dbReference>
<dbReference type="PANTHER" id="PTHR11011:SF116">
    <property type="entry name" value="FATTY ACYL-COA REDUCTASE CG5065-RELATED"/>
    <property type="match status" value="1"/>
</dbReference>
<comment type="similarity">
    <text evidence="2 9">Belongs to the fatty acyl-CoA reductase family.</text>
</comment>
<keyword evidence="9" id="KW-0560">Oxidoreductase</keyword>
<evidence type="ECO:0000259" key="11">
    <source>
        <dbReference type="Pfam" id="PF07993"/>
    </source>
</evidence>
<protein>
    <recommendedName>
        <fullName evidence="9">Fatty acyl-CoA reductase</fullName>
        <ecNumber evidence="9">1.2.1.84</ecNumber>
    </recommendedName>
</protein>